<gene>
    <name evidence="2" type="ORF">RE431_07505</name>
</gene>
<reference evidence="3" key="1">
    <citation type="submission" date="2023-07" db="EMBL/GenBank/DDBJ databases">
        <title>Christiangramia sp. SM2212., a novel bacterium of the family Flavobacteriaceae isolated from the sea sediment.</title>
        <authorList>
            <person name="Wang J."/>
            <person name="Zhang X."/>
        </authorList>
    </citation>
    <scope>NUCLEOTIDE SEQUENCE [LARGE SCALE GENOMIC DNA]</scope>
    <source>
        <strain evidence="3">SM2212</strain>
    </source>
</reference>
<dbReference type="Proteomes" id="UP001257234">
    <property type="component" value="Unassembled WGS sequence"/>
</dbReference>
<evidence type="ECO:0000256" key="1">
    <source>
        <dbReference type="SAM" id="MobiDB-lite"/>
    </source>
</evidence>
<protein>
    <recommendedName>
        <fullName evidence="4">Transcriptional regulator</fullName>
    </recommendedName>
</protein>
<name>A0ABU1EQ13_9FLAO</name>
<proteinExistence type="predicted"/>
<organism evidence="2 3">
    <name type="scientific">Christiangramia sediminicola</name>
    <dbReference type="NCBI Taxonomy" id="3073267"/>
    <lineage>
        <taxon>Bacteria</taxon>
        <taxon>Pseudomonadati</taxon>
        <taxon>Bacteroidota</taxon>
        <taxon>Flavobacteriia</taxon>
        <taxon>Flavobacteriales</taxon>
        <taxon>Flavobacteriaceae</taxon>
        <taxon>Christiangramia</taxon>
    </lineage>
</organism>
<keyword evidence="3" id="KW-1185">Reference proteome</keyword>
<dbReference type="EMBL" id="JAVJIU010000003">
    <property type="protein sequence ID" value="MDR5590479.1"/>
    <property type="molecule type" value="Genomic_DNA"/>
</dbReference>
<feature type="compositionally biased region" description="Polar residues" evidence="1">
    <location>
        <begin position="107"/>
        <end position="123"/>
    </location>
</feature>
<evidence type="ECO:0000313" key="3">
    <source>
        <dbReference type="Proteomes" id="UP001257234"/>
    </source>
</evidence>
<evidence type="ECO:0000313" key="2">
    <source>
        <dbReference type="EMBL" id="MDR5590479.1"/>
    </source>
</evidence>
<feature type="compositionally biased region" description="Polar residues" evidence="1">
    <location>
        <begin position="132"/>
        <end position="144"/>
    </location>
</feature>
<evidence type="ECO:0008006" key="4">
    <source>
        <dbReference type="Google" id="ProtNLM"/>
    </source>
</evidence>
<dbReference type="RefSeq" id="WP_309561355.1">
    <property type="nucleotide sequence ID" value="NZ_JAVJIU010000003.1"/>
</dbReference>
<accession>A0ABU1EQ13</accession>
<feature type="region of interest" description="Disordered" evidence="1">
    <location>
        <begin position="107"/>
        <end position="170"/>
    </location>
</feature>
<comment type="caution">
    <text evidence="2">The sequence shown here is derived from an EMBL/GenBank/DDBJ whole genome shotgun (WGS) entry which is preliminary data.</text>
</comment>
<dbReference type="InterPro" id="IPR036388">
    <property type="entry name" value="WH-like_DNA-bd_sf"/>
</dbReference>
<dbReference type="Gene3D" id="1.10.10.10">
    <property type="entry name" value="Winged helix-like DNA-binding domain superfamily/Winged helix DNA-binding domain"/>
    <property type="match status" value="1"/>
</dbReference>
<sequence length="170" mass="20087">MNIIKNHLNGNFTIIPNSLIEDNTLSDRSRFLYIFLVHKPKDWTFRTKHLSKCLRMHPDTFRKYRDELCSKRWIKVENQKYINGRFTEKIYHLFPIPYELQSEELTNNLDSGSRRNIPSQKNSATEERSDSKSQTPTNTNSQQKTEFKNSSNSSSKDTKISNYPNPNPRK</sequence>